<accession>A0AA88AGF8</accession>
<dbReference type="AlphaFoldDB" id="A0AA88AGF8"/>
<keyword evidence="1" id="KW-1133">Transmembrane helix</keyword>
<name>A0AA88AGF8_FICCA</name>
<gene>
    <name evidence="2" type="ORF">TIFTF001_020631</name>
</gene>
<proteinExistence type="predicted"/>
<evidence type="ECO:0000313" key="2">
    <source>
        <dbReference type="EMBL" id="GMN51480.1"/>
    </source>
</evidence>
<keyword evidence="1" id="KW-0472">Membrane</keyword>
<organism evidence="2 3">
    <name type="scientific">Ficus carica</name>
    <name type="common">Common fig</name>
    <dbReference type="NCBI Taxonomy" id="3494"/>
    <lineage>
        <taxon>Eukaryota</taxon>
        <taxon>Viridiplantae</taxon>
        <taxon>Streptophyta</taxon>
        <taxon>Embryophyta</taxon>
        <taxon>Tracheophyta</taxon>
        <taxon>Spermatophyta</taxon>
        <taxon>Magnoliopsida</taxon>
        <taxon>eudicotyledons</taxon>
        <taxon>Gunneridae</taxon>
        <taxon>Pentapetalae</taxon>
        <taxon>rosids</taxon>
        <taxon>fabids</taxon>
        <taxon>Rosales</taxon>
        <taxon>Moraceae</taxon>
        <taxon>Ficeae</taxon>
        <taxon>Ficus</taxon>
    </lineage>
</organism>
<feature type="transmembrane region" description="Helical" evidence="1">
    <location>
        <begin position="61"/>
        <end position="81"/>
    </location>
</feature>
<dbReference type="Proteomes" id="UP001187192">
    <property type="component" value="Unassembled WGS sequence"/>
</dbReference>
<keyword evidence="3" id="KW-1185">Reference proteome</keyword>
<evidence type="ECO:0000313" key="3">
    <source>
        <dbReference type="Proteomes" id="UP001187192"/>
    </source>
</evidence>
<protein>
    <submittedName>
        <fullName evidence="2">Uncharacterized protein</fullName>
    </submittedName>
</protein>
<dbReference type="EMBL" id="BTGU01000037">
    <property type="protein sequence ID" value="GMN51480.1"/>
    <property type="molecule type" value="Genomic_DNA"/>
</dbReference>
<evidence type="ECO:0000256" key="1">
    <source>
        <dbReference type="SAM" id="Phobius"/>
    </source>
</evidence>
<reference evidence="2" key="1">
    <citation type="submission" date="2023-07" db="EMBL/GenBank/DDBJ databases">
        <title>draft genome sequence of fig (Ficus carica).</title>
        <authorList>
            <person name="Takahashi T."/>
            <person name="Nishimura K."/>
        </authorList>
    </citation>
    <scope>NUCLEOTIDE SEQUENCE</scope>
</reference>
<keyword evidence="1" id="KW-0812">Transmembrane</keyword>
<sequence>MRNIRSHLPIKKNKGMKECRSLETPANANGDGGTAAAAVAEAYDGRANRLDYRLTEERSSLIYSFFTLSLCFSLVLLYVFLPFAPLYRTMETHAFEDGEMAAVDERRAKRLSHGGGSKHHAFFLFTL</sequence>
<comment type="caution">
    <text evidence="2">The sequence shown here is derived from an EMBL/GenBank/DDBJ whole genome shotgun (WGS) entry which is preliminary data.</text>
</comment>